<keyword evidence="10" id="KW-1185">Reference proteome</keyword>
<dbReference type="InterPro" id="IPR050809">
    <property type="entry name" value="UgpAE/MalFG_permease"/>
</dbReference>
<name>A0A852SJX1_9MICO</name>
<dbReference type="GO" id="GO:0055085">
    <property type="term" value="P:transmembrane transport"/>
    <property type="evidence" value="ECO:0007669"/>
    <property type="project" value="InterPro"/>
</dbReference>
<evidence type="ECO:0000256" key="2">
    <source>
        <dbReference type="ARBA" id="ARBA00022448"/>
    </source>
</evidence>
<dbReference type="GO" id="GO:0005886">
    <property type="term" value="C:plasma membrane"/>
    <property type="evidence" value="ECO:0007669"/>
    <property type="project" value="UniProtKB-SubCell"/>
</dbReference>
<evidence type="ECO:0000256" key="3">
    <source>
        <dbReference type="ARBA" id="ARBA00022475"/>
    </source>
</evidence>
<evidence type="ECO:0000256" key="5">
    <source>
        <dbReference type="ARBA" id="ARBA00022989"/>
    </source>
</evidence>
<evidence type="ECO:0000313" key="9">
    <source>
        <dbReference type="EMBL" id="NYD69860.1"/>
    </source>
</evidence>
<comment type="caution">
    <text evidence="9">The sequence shown here is derived from an EMBL/GenBank/DDBJ whole genome shotgun (WGS) entry which is preliminary data.</text>
</comment>
<accession>A0A852SJX1</accession>
<dbReference type="PROSITE" id="PS50928">
    <property type="entry name" value="ABC_TM1"/>
    <property type="match status" value="1"/>
</dbReference>
<dbReference type="Proteomes" id="UP000549913">
    <property type="component" value="Unassembled WGS sequence"/>
</dbReference>
<comment type="similarity">
    <text evidence="7">Belongs to the binding-protein-dependent transport system permease family.</text>
</comment>
<keyword evidence="2 7" id="KW-0813">Transport</keyword>
<protein>
    <submittedName>
        <fullName evidence="9">Multiple sugar transport system permease protein</fullName>
    </submittedName>
</protein>
<dbReference type="PANTHER" id="PTHR43227">
    <property type="entry name" value="BLL4140 PROTEIN"/>
    <property type="match status" value="1"/>
</dbReference>
<sequence>MHREKRRRAKLTGWWFFGPFALVFIATVIVPLAYALGLSGFQDKFIGGLQFTGLGNYVKVLTDPALVAGLGRVILFMAIQVPIILLLALLTSIAIDSGKLHFSGLFRIGIFIPYAIPTVVAALMWGYLYGDQFGLVGQFFTGLGLPAPDLLSKDLAIPSMANISIWQFTGYNMLIFYAGLQSIPRELYEAAAIDGAGEFRKAWSIKLPALMPSVLLALFFSVIGGIQLFTEPSILQVLAPTTISNDYTPALYMYNLAVKSGQFEYAAAVAVFMGLVTIAGVLIVQIVLARRSRKALA</sequence>
<feature type="domain" description="ABC transmembrane type-1" evidence="8">
    <location>
        <begin position="70"/>
        <end position="284"/>
    </location>
</feature>
<keyword evidence="9" id="KW-0762">Sugar transport</keyword>
<feature type="transmembrane region" description="Helical" evidence="7">
    <location>
        <begin position="265"/>
        <end position="288"/>
    </location>
</feature>
<feature type="transmembrane region" description="Helical" evidence="7">
    <location>
        <begin position="105"/>
        <end position="128"/>
    </location>
</feature>
<keyword evidence="3" id="KW-1003">Cell membrane</keyword>
<dbReference type="Pfam" id="PF00528">
    <property type="entry name" value="BPD_transp_1"/>
    <property type="match status" value="1"/>
</dbReference>
<dbReference type="InterPro" id="IPR035906">
    <property type="entry name" value="MetI-like_sf"/>
</dbReference>
<dbReference type="Gene3D" id="1.10.3720.10">
    <property type="entry name" value="MetI-like"/>
    <property type="match status" value="1"/>
</dbReference>
<evidence type="ECO:0000259" key="8">
    <source>
        <dbReference type="PROSITE" id="PS50928"/>
    </source>
</evidence>
<dbReference type="PANTHER" id="PTHR43227:SF8">
    <property type="entry name" value="DIACETYLCHITOBIOSE UPTAKE SYSTEM PERMEASE PROTEIN DASB"/>
    <property type="match status" value="1"/>
</dbReference>
<keyword evidence="5 7" id="KW-1133">Transmembrane helix</keyword>
<dbReference type="AlphaFoldDB" id="A0A852SJX1"/>
<dbReference type="SUPFAM" id="SSF161098">
    <property type="entry name" value="MetI-like"/>
    <property type="match status" value="1"/>
</dbReference>
<comment type="subcellular location">
    <subcellularLocation>
        <location evidence="1 7">Cell membrane</location>
        <topology evidence="1 7">Multi-pass membrane protein</topology>
    </subcellularLocation>
</comment>
<dbReference type="InterPro" id="IPR000515">
    <property type="entry name" value="MetI-like"/>
</dbReference>
<keyword evidence="6 7" id="KW-0472">Membrane</keyword>
<dbReference type="CDD" id="cd06261">
    <property type="entry name" value="TM_PBP2"/>
    <property type="match status" value="1"/>
</dbReference>
<dbReference type="RefSeq" id="WP_179547114.1">
    <property type="nucleotide sequence ID" value="NZ_BSEW01000001.1"/>
</dbReference>
<reference evidence="9 10" key="1">
    <citation type="submission" date="2020-07" db="EMBL/GenBank/DDBJ databases">
        <title>Sequencing the genomes of 1000 actinobacteria strains.</title>
        <authorList>
            <person name="Klenk H.-P."/>
        </authorList>
    </citation>
    <scope>NUCLEOTIDE SEQUENCE [LARGE SCALE GENOMIC DNA]</scope>
    <source>
        <strain evidence="9 10">DSM 26474</strain>
    </source>
</reference>
<organism evidence="9 10">
    <name type="scientific">Herbiconiux flava</name>
    <dbReference type="NCBI Taxonomy" id="881268"/>
    <lineage>
        <taxon>Bacteria</taxon>
        <taxon>Bacillati</taxon>
        <taxon>Actinomycetota</taxon>
        <taxon>Actinomycetes</taxon>
        <taxon>Micrococcales</taxon>
        <taxon>Microbacteriaceae</taxon>
        <taxon>Herbiconiux</taxon>
    </lineage>
</organism>
<evidence type="ECO:0000256" key="1">
    <source>
        <dbReference type="ARBA" id="ARBA00004651"/>
    </source>
</evidence>
<evidence type="ECO:0000256" key="7">
    <source>
        <dbReference type="RuleBase" id="RU363032"/>
    </source>
</evidence>
<evidence type="ECO:0000256" key="4">
    <source>
        <dbReference type="ARBA" id="ARBA00022692"/>
    </source>
</evidence>
<evidence type="ECO:0000313" key="10">
    <source>
        <dbReference type="Proteomes" id="UP000549913"/>
    </source>
</evidence>
<feature type="transmembrane region" description="Helical" evidence="7">
    <location>
        <begin position="155"/>
        <end position="178"/>
    </location>
</feature>
<keyword evidence="4 7" id="KW-0812">Transmembrane</keyword>
<proteinExistence type="inferred from homology"/>
<dbReference type="EMBL" id="JACCBM010000001">
    <property type="protein sequence ID" value="NYD69860.1"/>
    <property type="molecule type" value="Genomic_DNA"/>
</dbReference>
<evidence type="ECO:0000256" key="6">
    <source>
        <dbReference type="ARBA" id="ARBA00023136"/>
    </source>
</evidence>
<feature type="transmembrane region" description="Helical" evidence="7">
    <location>
        <begin position="209"/>
        <end position="229"/>
    </location>
</feature>
<feature type="transmembrane region" description="Helical" evidence="7">
    <location>
        <begin position="73"/>
        <end position="93"/>
    </location>
</feature>
<gene>
    <name evidence="9" type="ORF">BJ984_001018</name>
</gene>
<feature type="transmembrane region" description="Helical" evidence="7">
    <location>
        <begin position="12"/>
        <end position="34"/>
    </location>
</feature>